<accession>A0A545U742</accession>
<dbReference type="GO" id="GO:0016773">
    <property type="term" value="F:phosphotransferase activity, alcohol group as acceptor"/>
    <property type="evidence" value="ECO:0007669"/>
    <property type="project" value="UniProtKB-UniRule"/>
</dbReference>
<dbReference type="UniPathway" id="UPA00343"/>
<dbReference type="CDD" id="cd24050">
    <property type="entry name" value="ASKHA_NBD_ANMK"/>
    <property type="match status" value="1"/>
</dbReference>
<dbReference type="NCBIfam" id="NF007139">
    <property type="entry name" value="PRK09585.1-3"/>
    <property type="match status" value="1"/>
</dbReference>
<dbReference type="Proteomes" id="UP000315439">
    <property type="component" value="Unassembled WGS sequence"/>
</dbReference>
<dbReference type="AlphaFoldDB" id="A0A545U742"/>
<comment type="caution">
    <text evidence="2">The sequence shown here is derived from an EMBL/GenBank/DDBJ whole genome shotgun (WGS) entry which is preliminary data.</text>
</comment>
<organism evidence="2 3">
    <name type="scientific">Aliikangiella coralliicola</name>
    <dbReference type="NCBI Taxonomy" id="2592383"/>
    <lineage>
        <taxon>Bacteria</taxon>
        <taxon>Pseudomonadati</taxon>
        <taxon>Pseudomonadota</taxon>
        <taxon>Gammaproteobacteria</taxon>
        <taxon>Oceanospirillales</taxon>
        <taxon>Pleioneaceae</taxon>
        <taxon>Aliikangiella</taxon>
    </lineage>
</organism>
<dbReference type="GO" id="GO:0005524">
    <property type="term" value="F:ATP binding"/>
    <property type="evidence" value="ECO:0007669"/>
    <property type="project" value="UniProtKB-UniRule"/>
</dbReference>
<dbReference type="GO" id="GO:0009254">
    <property type="term" value="P:peptidoglycan turnover"/>
    <property type="evidence" value="ECO:0007669"/>
    <property type="project" value="UniProtKB-UniRule"/>
</dbReference>
<dbReference type="EC" id="2.7.1.170" evidence="1"/>
<gene>
    <name evidence="1" type="primary">anmK</name>
    <name evidence="2" type="ORF">FLL46_19100</name>
</gene>
<dbReference type="PANTHER" id="PTHR30605:SF0">
    <property type="entry name" value="ANHYDRO-N-ACETYLMURAMIC ACID KINASE"/>
    <property type="match status" value="1"/>
</dbReference>
<keyword evidence="1" id="KW-0119">Carbohydrate metabolism</keyword>
<dbReference type="InterPro" id="IPR043129">
    <property type="entry name" value="ATPase_NBD"/>
</dbReference>
<dbReference type="EMBL" id="VIKS01000012">
    <property type="protein sequence ID" value="TQV85277.1"/>
    <property type="molecule type" value="Genomic_DNA"/>
</dbReference>
<dbReference type="SUPFAM" id="SSF53067">
    <property type="entry name" value="Actin-like ATPase domain"/>
    <property type="match status" value="1"/>
</dbReference>
<proteinExistence type="inferred from homology"/>
<protein>
    <recommendedName>
        <fullName evidence="1">Anhydro-N-acetylmuramic acid kinase</fullName>
        <ecNumber evidence="1">2.7.1.170</ecNumber>
    </recommendedName>
    <alternativeName>
        <fullName evidence="1">AnhMurNAc kinase</fullName>
    </alternativeName>
</protein>
<dbReference type="GO" id="GO:0016301">
    <property type="term" value="F:kinase activity"/>
    <property type="evidence" value="ECO:0007669"/>
    <property type="project" value="UniProtKB-KW"/>
</dbReference>
<comment type="pathway">
    <text evidence="1">Cell wall biogenesis; peptidoglycan recycling.</text>
</comment>
<comment type="similarity">
    <text evidence="1">Belongs to the anhydro-N-acetylmuramic acid kinase family.</text>
</comment>
<dbReference type="GO" id="GO:0097175">
    <property type="term" value="P:1,6-anhydro-N-acetyl-beta-muramic acid catabolic process"/>
    <property type="evidence" value="ECO:0007669"/>
    <property type="project" value="UniProtKB-UniRule"/>
</dbReference>
<comment type="catalytic activity">
    <reaction evidence="1">
        <text>1,6-anhydro-N-acetyl-beta-muramate + ATP + H2O = N-acetyl-D-muramate 6-phosphate + ADP + H(+)</text>
        <dbReference type="Rhea" id="RHEA:24952"/>
        <dbReference type="ChEBI" id="CHEBI:15377"/>
        <dbReference type="ChEBI" id="CHEBI:15378"/>
        <dbReference type="ChEBI" id="CHEBI:30616"/>
        <dbReference type="ChEBI" id="CHEBI:58690"/>
        <dbReference type="ChEBI" id="CHEBI:58722"/>
        <dbReference type="ChEBI" id="CHEBI:456216"/>
        <dbReference type="EC" id="2.7.1.170"/>
    </reaction>
</comment>
<keyword evidence="3" id="KW-1185">Reference proteome</keyword>
<evidence type="ECO:0000256" key="1">
    <source>
        <dbReference type="HAMAP-Rule" id="MF_01270"/>
    </source>
</evidence>
<keyword evidence="1 2" id="KW-0418">Kinase</keyword>
<dbReference type="Gene3D" id="3.30.420.40">
    <property type="match status" value="2"/>
</dbReference>
<sequence length="399" mass="44282">MSKKDAKQQEQTTPHYYIGLMCGTSIDGVDVALVDFSGDQCRLVASYLHPIDNDIKANLRSLCSLSSQENHLQHFEHRIELLGELDQKMGAVFADSVNCFFEQHQESEVPSIQKDQIIAIGSHGQTIRHQPALNSPFTIQIGDPNVIAYQTGITTVSDFRRMDIAVGGQGAPLAPAFHNAVMRTQKENRIILNLGGIANISLLPKDLSKEVIGFDTGTANTLLDVWFLHNHPEADCDFDKDSQFALQGKVQNSLLKQLLKDPYFELPPPKSTGREYFSIEWLWQQLNATEEKYEPADIQRTLLEFTAITISDSIQRLDLDGYKVFTCGGGTHNNFLIERIQTHVGAPVLATDSIGISGDYLEAMTFAWLARQRIMKQPGNLPSVTGASEAKVLGAVYHP</sequence>
<dbReference type="GO" id="GO:0006040">
    <property type="term" value="P:amino sugar metabolic process"/>
    <property type="evidence" value="ECO:0007669"/>
    <property type="project" value="InterPro"/>
</dbReference>
<dbReference type="InterPro" id="IPR005338">
    <property type="entry name" value="Anhydro_N_Ac-Mur_kinase"/>
</dbReference>
<reference evidence="2 3" key="1">
    <citation type="submission" date="2019-07" db="EMBL/GenBank/DDBJ databases">
        <title>Draft genome for Aliikangiella sp. M105.</title>
        <authorList>
            <person name="Wang G."/>
        </authorList>
    </citation>
    <scope>NUCLEOTIDE SEQUENCE [LARGE SCALE GENOMIC DNA]</scope>
    <source>
        <strain evidence="2 3">M105</strain>
    </source>
</reference>
<keyword evidence="1 2" id="KW-0808">Transferase</keyword>
<evidence type="ECO:0000313" key="3">
    <source>
        <dbReference type="Proteomes" id="UP000315439"/>
    </source>
</evidence>
<comment type="function">
    <text evidence="1">Catalyzes the specific phosphorylation of 1,6-anhydro-N-acetylmuramic acid (anhMurNAc) with the simultaneous cleavage of the 1,6-anhydro ring, generating MurNAc-6-P. Is required for the utilization of anhMurNAc either imported from the medium or derived from its own cell wall murein, and thus plays a role in cell wall recycling.</text>
</comment>
<dbReference type="UniPathway" id="UPA00544"/>
<dbReference type="OrthoDB" id="9763949at2"/>
<keyword evidence="1" id="KW-0067">ATP-binding</keyword>
<evidence type="ECO:0000313" key="2">
    <source>
        <dbReference type="EMBL" id="TQV85277.1"/>
    </source>
</evidence>
<name>A0A545U742_9GAMM</name>
<dbReference type="Pfam" id="PF03702">
    <property type="entry name" value="AnmK"/>
    <property type="match status" value="1"/>
</dbReference>
<dbReference type="HAMAP" id="MF_01270">
    <property type="entry name" value="AnhMurNAc_kinase"/>
    <property type="match status" value="1"/>
</dbReference>
<dbReference type="PANTHER" id="PTHR30605">
    <property type="entry name" value="ANHYDRO-N-ACETYLMURAMIC ACID KINASE"/>
    <property type="match status" value="1"/>
</dbReference>
<feature type="binding site" evidence="1">
    <location>
        <begin position="23"/>
        <end position="30"/>
    </location>
    <ligand>
        <name>ATP</name>
        <dbReference type="ChEBI" id="CHEBI:30616"/>
    </ligand>
</feature>
<comment type="pathway">
    <text evidence="1">Amino-sugar metabolism; 1,6-anhydro-N-acetylmuramate degradation.</text>
</comment>
<keyword evidence="1" id="KW-0547">Nucleotide-binding</keyword>
<dbReference type="RefSeq" id="WP_142932954.1">
    <property type="nucleotide sequence ID" value="NZ_ML660168.1"/>
</dbReference>